<evidence type="ECO:0000256" key="1">
    <source>
        <dbReference type="SAM" id="MobiDB-lite"/>
    </source>
</evidence>
<feature type="region of interest" description="Disordered" evidence="1">
    <location>
        <begin position="382"/>
        <end position="437"/>
    </location>
</feature>
<dbReference type="SUPFAM" id="SSF52047">
    <property type="entry name" value="RNI-like"/>
    <property type="match status" value="1"/>
</dbReference>
<reference evidence="2" key="1">
    <citation type="journal article" date="2019" name="Environ. Microbiol.">
        <title>Fungal ecological strategies reflected in gene transcription - a case study of two litter decomposers.</title>
        <authorList>
            <person name="Barbi F."/>
            <person name="Kohler A."/>
            <person name="Barry K."/>
            <person name="Baskaran P."/>
            <person name="Daum C."/>
            <person name="Fauchery L."/>
            <person name="Ihrmark K."/>
            <person name="Kuo A."/>
            <person name="LaButti K."/>
            <person name="Lipzen A."/>
            <person name="Morin E."/>
            <person name="Grigoriev I.V."/>
            <person name="Henrissat B."/>
            <person name="Lindahl B."/>
            <person name="Martin F."/>
        </authorList>
    </citation>
    <scope>NUCLEOTIDE SEQUENCE</scope>
    <source>
        <strain evidence="2">JB14</strain>
    </source>
</reference>
<evidence type="ECO:0008006" key="4">
    <source>
        <dbReference type="Google" id="ProtNLM"/>
    </source>
</evidence>
<gene>
    <name evidence="2" type="ORF">BT96DRAFT_970204</name>
</gene>
<feature type="compositionally biased region" description="Low complexity" evidence="1">
    <location>
        <begin position="544"/>
        <end position="560"/>
    </location>
</feature>
<accession>A0A6A4IFD8</accession>
<feature type="compositionally biased region" description="Low complexity" evidence="1">
    <location>
        <begin position="524"/>
        <end position="536"/>
    </location>
</feature>
<dbReference type="OrthoDB" id="3353982at2759"/>
<proteinExistence type="predicted"/>
<dbReference type="EMBL" id="ML769388">
    <property type="protein sequence ID" value="KAE9409269.1"/>
    <property type="molecule type" value="Genomic_DNA"/>
</dbReference>
<keyword evidence="3" id="KW-1185">Reference proteome</keyword>
<sequence>MRFLPSEIYEEIINQLKESDVRPTLLSLTRAIPHSPVPRHQLFQKIHITKPSQLGPLYERIRPREQDTEQPCNWIQVFSLETWTADAEIVLDLLTLLPNLHTLTIWIGPKNFVPEHLEELFSVDQKGRCLKCVGNLRYLSLRFRPYVQKATYQQFLSGSYFDPTLDALSRWPVGRLPTLSIVQDPLTMDSGTSEGSEVSPPATFSLGLPQRTLAAGFAQPLVFFQLEAALPGLLRAPYLRTTLKHLRLRFPSRNLTRSLTLAPLPHPPSYGASIPVGSKPSKKYLRRVVNAHLSPAPCLTFLDLSTCLIPEASLPQILAYYPSLTHIILDDCSILRNGDIAFRDNSHEWGSLSLSCAVAGLNKAKEKEKKLNAWIDALQVREGKKEPKKETKRTRGRKGLATATLSLRKEDPVAPGPSGPSRRGPTNTNSNDPERIRVLPPLPTLRYLSTTLYIPHSLVPEDPPGPDLLSVTYGPLLENINREWERGWAEGLTKLVKARERLRTSWRNKLVRIMRFATPEEELASASTSSQTSRPRSRAESASRSHSPANSESSSSLSEIAVGDDPEVQASDDPLAGLVEVVDGSEFDVDLGEADGATGTSGSGIGKTPVLCFAGISSATSSAELPTTESNTGRVAVRGLPHAPDCAHELGRRVWVDGIL</sequence>
<feature type="region of interest" description="Disordered" evidence="1">
    <location>
        <begin position="520"/>
        <end position="560"/>
    </location>
</feature>
<dbReference type="AlphaFoldDB" id="A0A6A4IFD8"/>
<protein>
    <recommendedName>
        <fullName evidence="4">F-box domain-containing protein</fullName>
    </recommendedName>
</protein>
<name>A0A6A4IFD8_9AGAR</name>
<dbReference type="Proteomes" id="UP000799118">
    <property type="component" value="Unassembled WGS sequence"/>
</dbReference>
<organism evidence="2 3">
    <name type="scientific">Gymnopus androsaceus JB14</name>
    <dbReference type="NCBI Taxonomy" id="1447944"/>
    <lineage>
        <taxon>Eukaryota</taxon>
        <taxon>Fungi</taxon>
        <taxon>Dikarya</taxon>
        <taxon>Basidiomycota</taxon>
        <taxon>Agaricomycotina</taxon>
        <taxon>Agaricomycetes</taxon>
        <taxon>Agaricomycetidae</taxon>
        <taxon>Agaricales</taxon>
        <taxon>Marasmiineae</taxon>
        <taxon>Omphalotaceae</taxon>
        <taxon>Gymnopus</taxon>
    </lineage>
</organism>
<evidence type="ECO:0000313" key="2">
    <source>
        <dbReference type="EMBL" id="KAE9409269.1"/>
    </source>
</evidence>
<evidence type="ECO:0000313" key="3">
    <source>
        <dbReference type="Proteomes" id="UP000799118"/>
    </source>
</evidence>